<feature type="compositionally biased region" description="Basic residues" evidence="1">
    <location>
        <begin position="211"/>
        <end position="228"/>
    </location>
</feature>
<feature type="non-terminal residue" evidence="2">
    <location>
        <position position="307"/>
    </location>
</feature>
<organism evidence="2">
    <name type="scientific">uncultured Thermomicrobiales bacterium</name>
    <dbReference type="NCBI Taxonomy" id="1645740"/>
    <lineage>
        <taxon>Bacteria</taxon>
        <taxon>Pseudomonadati</taxon>
        <taxon>Thermomicrobiota</taxon>
        <taxon>Thermomicrobia</taxon>
        <taxon>Thermomicrobiales</taxon>
        <taxon>environmental samples</taxon>
    </lineage>
</organism>
<feature type="compositionally biased region" description="Basic and acidic residues" evidence="1">
    <location>
        <begin position="27"/>
        <end position="42"/>
    </location>
</feature>
<gene>
    <name evidence="2" type="ORF">AVDCRST_MAG73-95</name>
</gene>
<accession>A0A6J4TD77</accession>
<proteinExistence type="predicted"/>
<dbReference type="AlphaFoldDB" id="A0A6J4TD77"/>
<feature type="compositionally biased region" description="Basic residues" evidence="1">
    <location>
        <begin position="121"/>
        <end position="136"/>
    </location>
</feature>
<evidence type="ECO:0000313" key="2">
    <source>
        <dbReference type="EMBL" id="CAA9519554.1"/>
    </source>
</evidence>
<reference evidence="2" key="1">
    <citation type="submission" date="2020-02" db="EMBL/GenBank/DDBJ databases">
        <authorList>
            <person name="Meier V. D."/>
        </authorList>
    </citation>
    <scope>NUCLEOTIDE SEQUENCE</scope>
    <source>
        <strain evidence="2">AVDCRST_MAG73</strain>
    </source>
</reference>
<feature type="compositionally biased region" description="Basic residues" evidence="1">
    <location>
        <begin position="98"/>
        <end position="114"/>
    </location>
</feature>
<dbReference type="EMBL" id="CADCWE010000007">
    <property type="protein sequence ID" value="CAA9519554.1"/>
    <property type="molecule type" value="Genomic_DNA"/>
</dbReference>
<protein>
    <submittedName>
        <fullName evidence="2">Uncharacterized protein</fullName>
    </submittedName>
</protein>
<name>A0A6J4TD77_9BACT</name>
<feature type="compositionally biased region" description="Basic residues" evidence="1">
    <location>
        <begin position="267"/>
        <end position="278"/>
    </location>
</feature>
<feature type="region of interest" description="Disordered" evidence="1">
    <location>
        <begin position="22"/>
        <end position="86"/>
    </location>
</feature>
<feature type="non-terminal residue" evidence="2">
    <location>
        <position position="1"/>
    </location>
</feature>
<feature type="region of interest" description="Disordered" evidence="1">
    <location>
        <begin position="98"/>
        <end position="307"/>
    </location>
</feature>
<feature type="compositionally biased region" description="Basic residues" evidence="1">
    <location>
        <begin position="236"/>
        <end position="259"/>
    </location>
</feature>
<evidence type="ECO:0000256" key="1">
    <source>
        <dbReference type="SAM" id="MobiDB-lite"/>
    </source>
</evidence>
<feature type="compositionally biased region" description="Basic residues" evidence="1">
    <location>
        <begin position="181"/>
        <end position="202"/>
    </location>
</feature>
<sequence>ALPLDRPRGGVADRVARALAMGRRRRQVGDRGAGRSQGDRRPLGQPPLVRQALLRDPGHGAARPNGPHHRRIGGRIQPGQGRRQERVHLRHLFVRPLRRTRGAQFRSRRTRLRPRRPDLQHRRRSPAGRIHPRLLGRGRCPGDDVPDGLVGRAVPGPDPPDGGRRLPRRQPRPFAAGADRARRRRHRLRPRSGRRRDHRSRRSTGGAAVHPLRRRDRRPGAGHRRRPRLSAGRLGRLVRRLVSGRHGRRRRSRRGRRGGRRLDHRAAPRRHHQRRLDRRRPAPDRRPARRPRPPLRDHPRVGGAVPV</sequence>